<evidence type="ECO:0000313" key="3">
    <source>
        <dbReference type="Proteomes" id="UP001432000"/>
    </source>
</evidence>
<gene>
    <name evidence="2" type="ORF">WDS16_27160</name>
</gene>
<keyword evidence="3" id="KW-1185">Reference proteome</keyword>
<dbReference type="Pfam" id="PF05899">
    <property type="entry name" value="Cupin_3"/>
    <property type="match status" value="1"/>
</dbReference>
<dbReference type="Proteomes" id="UP001432000">
    <property type="component" value="Chromosome"/>
</dbReference>
<sequence>MNTTHPVRSIRLDSESTWIPRTINGKHLGDNVFLTTVAEDGVKSTAWRHEPDAPLPYELPNAGEHFYILDGEAVITPADGDAITVSAGDMVFVPKGFIGVWETTRALTKFSVTV</sequence>
<dbReference type="InterPro" id="IPR011051">
    <property type="entry name" value="RmlC_Cupin_sf"/>
</dbReference>
<dbReference type="PANTHER" id="PTHR40943">
    <property type="entry name" value="CYTOPLASMIC PROTEIN-RELATED"/>
    <property type="match status" value="1"/>
</dbReference>
<dbReference type="SUPFAM" id="SSF51182">
    <property type="entry name" value="RmlC-like cupins"/>
    <property type="match status" value="1"/>
</dbReference>
<evidence type="ECO:0000259" key="1">
    <source>
        <dbReference type="Pfam" id="PF05899"/>
    </source>
</evidence>
<dbReference type="RefSeq" id="WP_338889247.1">
    <property type="nucleotide sequence ID" value="NZ_CP147846.1"/>
</dbReference>
<reference evidence="2 3" key="1">
    <citation type="submission" date="2024-03" db="EMBL/GenBank/DDBJ databases">
        <title>Natural products discovery in diverse microorganisms through a two-stage MS feature dereplication strategy.</title>
        <authorList>
            <person name="Zhang R."/>
        </authorList>
    </citation>
    <scope>NUCLEOTIDE SEQUENCE [LARGE SCALE GENOMIC DNA]</scope>
    <source>
        <strain evidence="2 3">18930</strain>
    </source>
</reference>
<dbReference type="InterPro" id="IPR014710">
    <property type="entry name" value="RmlC-like_jellyroll"/>
</dbReference>
<accession>A0ABZ2PM53</accession>
<dbReference type="Gene3D" id="2.60.120.10">
    <property type="entry name" value="Jelly Rolls"/>
    <property type="match status" value="1"/>
</dbReference>
<organism evidence="2 3">
    <name type="scientific">Rhodococcus sovatensis</name>
    <dbReference type="NCBI Taxonomy" id="1805840"/>
    <lineage>
        <taxon>Bacteria</taxon>
        <taxon>Bacillati</taxon>
        <taxon>Actinomycetota</taxon>
        <taxon>Actinomycetes</taxon>
        <taxon>Mycobacteriales</taxon>
        <taxon>Nocardiaceae</taxon>
        <taxon>Rhodococcus</taxon>
    </lineage>
</organism>
<dbReference type="PANTHER" id="PTHR40943:SF1">
    <property type="entry name" value="CYTOPLASMIC PROTEIN"/>
    <property type="match status" value="1"/>
</dbReference>
<name>A0ABZ2PM53_9NOCA</name>
<proteinExistence type="predicted"/>
<dbReference type="EMBL" id="CP147846">
    <property type="protein sequence ID" value="WXG68816.1"/>
    <property type="molecule type" value="Genomic_DNA"/>
</dbReference>
<protein>
    <submittedName>
        <fullName evidence="2">Cupin domain-containing protein</fullName>
    </submittedName>
</protein>
<feature type="domain" description="(S)-ureidoglycine aminohydrolase cupin" evidence="1">
    <location>
        <begin position="63"/>
        <end position="109"/>
    </location>
</feature>
<dbReference type="InterPro" id="IPR008579">
    <property type="entry name" value="UGlyAH_Cupin_dom"/>
</dbReference>
<evidence type="ECO:0000313" key="2">
    <source>
        <dbReference type="EMBL" id="WXG68816.1"/>
    </source>
</evidence>